<dbReference type="GO" id="GO:0005975">
    <property type="term" value="P:carbohydrate metabolic process"/>
    <property type="evidence" value="ECO:0007669"/>
    <property type="project" value="InterPro"/>
</dbReference>
<feature type="non-terminal residue" evidence="4">
    <location>
        <position position="1"/>
    </location>
</feature>
<accession>A0A382EWR3</accession>
<dbReference type="Pfam" id="PF01522">
    <property type="entry name" value="Polysacc_deac_1"/>
    <property type="match status" value="1"/>
</dbReference>
<dbReference type="SUPFAM" id="SSF88713">
    <property type="entry name" value="Glycoside hydrolase/deacetylase"/>
    <property type="match status" value="1"/>
</dbReference>
<dbReference type="GO" id="GO:0005576">
    <property type="term" value="C:extracellular region"/>
    <property type="evidence" value="ECO:0007669"/>
    <property type="project" value="UniProtKB-SubCell"/>
</dbReference>
<name>A0A382EWR3_9ZZZZ</name>
<dbReference type="Gene3D" id="3.20.20.370">
    <property type="entry name" value="Glycoside hydrolase/deacetylase"/>
    <property type="match status" value="1"/>
</dbReference>
<dbReference type="PANTHER" id="PTHR34216:SF3">
    <property type="entry name" value="POLY-BETA-1,6-N-ACETYL-D-GLUCOSAMINE N-DEACETYLASE"/>
    <property type="match status" value="1"/>
</dbReference>
<sequence>VSEMNECKIIMYHYVRPIKNSKYPNIRGLELDGFQRQIEFFGKNFHFINIEELLDSVYSNKTIPKNSMLLTFDDGFKDHFSYVFPILKKLNIQGCFFPVAKPIEKNLVLDVHKIHFILANTSEQNLVKEIFQSIRENKNKFSLKNPEDYFKELGIPSRF</sequence>
<proteinExistence type="predicted"/>
<dbReference type="InterPro" id="IPR011330">
    <property type="entry name" value="Glyco_hydro/deAcase_b/a-brl"/>
</dbReference>
<feature type="non-terminal residue" evidence="4">
    <location>
        <position position="159"/>
    </location>
</feature>
<organism evidence="4">
    <name type="scientific">marine metagenome</name>
    <dbReference type="NCBI Taxonomy" id="408172"/>
    <lineage>
        <taxon>unclassified sequences</taxon>
        <taxon>metagenomes</taxon>
        <taxon>ecological metagenomes</taxon>
    </lineage>
</organism>
<dbReference type="InterPro" id="IPR002509">
    <property type="entry name" value="NODB_dom"/>
</dbReference>
<dbReference type="GO" id="GO:0016810">
    <property type="term" value="F:hydrolase activity, acting on carbon-nitrogen (but not peptide) bonds"/>
    <property type="evidence" value="ECO:0007669"/>
    <property type="project" value="InterPro"/>
</dbReference>
<dbReference type="InterPro" id="IPR051398">
    <property type="entry name" value="Polysacch_Deacetylase"/>
</dbReference>
<evidence type="ECO:0000256" key="2">
    <source>
        <dbReference type="ARBA" id="ARBA00022729"/>
    </source>
</evidence>
<dbReference type="PROSITE" id="PS51677">
    <property type="entry name" value="NODB"/>
    <property type="match status" value="1"/>
</dbReference>
<dbReference type="PANTHER" id="PTHR34216">
    <property type="match status" value="1"/>
</dbReference>
<evidence type="ECO:0000256" key="1">
    <source>
        <dbReference type="ARBA" id="ARBA00004613"/>
    </source>
</evidence>
<reference evidence="4" key="1">
    <citation type="submission" date="2018-05" db="EMBL/GenBank/DDBJ databases">
        <authorList>
            <person name="Lanie J.A."/>
            <person name="Ng W.-L."/>
            <person name="Kazmierczak K.M."/>
            <person name="Andrzejewski T.M."/>
            <person name="Davidsen T.M."/>
            <person name="Wayne K.J."/>
            <person name="Tettelin H."/>
            <person name="Glass J.I."/>
            <person name="Rusch D."/>
            <person name="Podicherti R."/>
            <person name="Tsui H.-C.T."/>
            <person name="Winkler M.E."/>
        </authorList>
    </citation>
    <scope>NUCLEOTIDE SEQUENCE</scope>
</reference>
<comment type="subcellular location">
    <subcellularLocation>
        <location evidence="1">Secreted</location>
    </subcellularLocation>
</comment>
<keyword evidence="2" id="KW-0732">Signal</keyword>
<gene>
    <name evidence="4" type="ORF">METZ01_LOCUS207779</name>
</gene>
<evidence type="ECO:0000259" key="3">
    <source>
        <dbReference type="PROSITE" id="PS51677"/>
    </source>
</evidence>
<evidence type="ECO:0000313" key="4">
    <source>
        <dbReference type="EMBL" id="SVB54925.1"/>
    </source>
</evidence>
<feature type="domain" description="NodB homology" evidence="3">
    <location>
        <begin position="66"/>
        <end position="159"/>
    </location>
</feature>
<protein>
    <recommendedName>
        <fullName evidence="3">NodB homology domain-containing protein</fullName>
    </recommendedName>
</protein>
<dbReference type="AlphaFoldDB" id="A0A382EWR3"/>
<dbReference type="EMBL" id="UINC01046641">
    <property type="protein sequence ID" value="SVB54925.1"/>
    <property type="molecule type" value="Genomic_DNA"/>
</dbReference>